<protein>
    <recommendedName>
        <fullName evidence="3">DUF3703 domain-containing protein</fullName>
    </recommendedName>
</protein>
<sequence>MAFTLAPMPAPVRAAFEAELRAARAARDLDAMWTALERAHILSQSWAWPHTRSHWHMFLLALRRRDRREAVGQAVRLTVAGPSSLLDLAPPGNTGRASVGLRTEMPVPGDLAALLAKA</sequence>
<dbReference type="RefSeq" id="WP_246442632.1">
    <property type="nucleotide sequence ID" value="NZ_BAAALP010000112.1"/>
</dbReference>
<dbReference type="EMBL" id="JACJIA010000003">
    <property type="protein sequence ID" value="MBA8950843.1"/>
    <property type="molecule type" value="Genomic_DNA"/>
</dbReference>
<comment type="caution">
    <text evidence="1">The sequence shown here is derived from an EMBL/GenBank/DDBJ whole genome shotgun (WGS) entry which is preliminary data.</text>
</comment>
<name>A0A7W3LMH8_ACTNM</name>
<organism evidence="1 2">
    <name type="scientific">Actinomadura namibiensis</name>
    <dbReference type="NCBI Taxonomy" id="182080"/>
    <lineage>
        <taxon>Bacteria</taxon>
        <taxon>Bacillati</taxon>
        <taxon>Actinomycetota</taxon>
        <taxon>Actinomycetes</taxon>
        <taxon>Streptosporangiales</taxon>
        <taxon>Thermomonosporaceae</taxon>
        <taxon>Actinomadura</taxon>
    </lineage>
</organism>
<proteinExistence type="predicted"/>
<dbReference type="InterPro" id="IPR022172">
    <property type="entry name" value="DUF3703"/>
</dbReference>
<evidence type="ECO:0008006" key="3">
    <source>
        <dbReference type="Google" id="ProtNLM"/>
    </source>
</evidence>
<dbReference type="Proteomes" id="UP000572680">
    <property type="component" value="Unassembled WGS sequence"/>
</dbReference>
<dbReference type="Pfam" id="PF12487">
    <property type="entry name" value="DUF3703"/>
    <property type="match status" value="1"/>
</dbReference>
<gene>
    <name evidence="1" type="ORF">HNR61_002474</name>
</gene>
<reference evidence="1 2" key="1">
    <citation type="submission" date="2020-08" db="EMBL/GenBank/DDBJ databases">
        <title>Genomic Encyclopedia of Type Strains, Phase IV (KMG-IV): sequencing the most valuable type-strain genomes for metagenomic binning, comparative biology and taxonomic classification.</title>
        <authorList>
            <person name="Goeker M."/>
        </authorList>
    </citation>
    <scope>NUCLEOTIDE SEQUENCE [LARGE SCALE GENOMIC DNA]</scope>
    <source>
        <strain evidence="1 2">DSM 44197</strain>
    </source>
</reference>
<evidence type="ECO:0000313" key="2">
    <source>
        <dbReference type="Proteomes" id="UP000572680"/>
    </source>
</evidence>
<evidence type="ECO:0000313" key="1">
    <source>
        <dbReference type="EMBL" id="MBA8950843.1"/>
    </source>
</evidence>
<keyword evidence="2" id="KW-1185">Reference proteome</keyword>
<accession>A0A7W3LMH8</accession>
<dbReference type="AlphaFoldDB" id="A0A7W3LMH8"/>